<keyword evidence="1" id="KW-0812">Transmembrane</keyword>
<dbReference type="Proteomes" id="UP000309667">
    <property type="component" value="Unassembled WGS sequence"/>
</dbReference>
<dbReference type="RefSeq" id="WP_136557306.1">
    <property type="nucleotide sequence ID" value="NZ_STGT01000002.1"/>
</dbReference>
<keyword evidence="1" id="KW-1133">Transmembrane helix</keyword>
<evidence type="ECO:0000313" key="2">
    <source>
        <dbReference type="EMBL" id="THV15013.1"/>
    </source>
</evidence>
<comment type="caution">
    <text evidence="2">The sequence shown here is derived from an EMBL/GenBank/DDBJ whole genome shotgun (WGS) entry which is preliminary data.</text>
</comment>
<feature type="transmembrane region" description="Helical" evidence="1">
    <location>
        <begin position="45"/>
        <end position="64"/>
    </location>
</feature>
<accession>A0ABY2QVP9</accession>
<evidence type="ECO:0000313" key="3">
    <source>
        <dbReference type="Proteomes" id="UP000309667"/>
    </source>
</evidence>
<name>A0ABY2QVP9_9HYPH</name>
<evidence type="ECO:0000256" key="1">
    <source>
        <dbReference type="SAM" id="Phobius"/>
    </source>
</evidence>
<gene>
    <name evidence="2" type="ORF">E9677_06505</name>
</gene>
<reference evidence="2 3" key="1">
    <citation type="submission" date="2019-04" db="EMBL/GenBank/DDBJ databases">
        <title>Genome sequence of strain 7209-2.</title>
        <authorList>
            <person name="Gao J."/>
            <person name="Sun J."/>
        </authorList>
    </citation>
    <scope>NUCLEOTIDE SEQUENCE [LARGE SCALE GENOMIC DNA]</scope>
    <source>
        <strain evidence="2 3">7209-2</strain>
    </source>
</reference>
<keyword evidence="3" id="KW-1185">Reference proteome</keyword>
<proteinExistence type="predicted"/>
<organism evidence="2 3">
    <name type="scientific">Rhizobium rhizophilum</name>
    <dbReference type="NCBI Taxonomy" id="1850373"/>
    <lineage>
        <taxon>Bacteria</taxon>
        <taxon>Pseudomonadati</taxon>
        <taxon>Pseudomonadota</taxon>
        <taxon>Alphaproteobacteria</taxon>
        <taxon>Hyphomicrobiales</taxon>
        <taxon>Rhizobiaceae</taxon>
        <taxon>Rhizobium/Agrobacterium group</taxon>
        <taxon>Rhizobium</taxon>
    </lineage>
</organism>
<keyword evidence="1" id="KW-0472">Membrane</keyword>
<dbReference type="NCBIfam" id="NF040894">
    <property type="entry name" value="puhB_PGC"/>
    <property type="match status" value="1"/>
</dbReference>
<dbReference type="EMBL" id="STGT01000002">
    <property type="protein sequence ID" value="THV15013.1"/>
    <property type="molecule type" value="Genomic_DNA"/>
</dbReference>
<dbReference type="InterPro" id="IPR054839">
    <property type="entry name" value="puhB_PGC"/>
</dbReference>
<sequence length="224" mass="24316">MKQFVTREHEIEPLPGLPGVPPAGEVILWQGRPSSALIARHLLKVRWIVGYFLVLATWAVAAGLSDGHPAGGILFSVAVLTALAGVLIGMIELFAWAVEKTTLYTITTERIVIRFGVAISMTLNLPFRQIDGVSLARIGEKAGLIAIALLPEQRISWLIQWPHVRGFRFARPEPSLVYLPDADKAANILSAAIGQYRGARAEQPRIIVQETAGRAMPTSVVAAE</sequence>
<feature type="transmembrane region" description="Helical" evidence="1">
    <location>
        <begin position="70"/>
        <end position="98"/>
    </location>
</feature>
<protein>
    <submittedName>
        <fullName evidence="2">PH domain-containing protein</fullName>
    </submittedName>
</protein>